<dbReference type="Pfam" id="PF02458">
    <property type="entry name" value="Transferase"/>
    <property type="match status" value="1"/>
</dbReference>
<evidence type="ECO:0000313" key="4">
    <source>
        <dbReference type="EMBL" id="KVH91833.1"/>
    </source>
</evidence>
<dbReference type="Gramene" id="KVH91833">
    <property type="protein sequence ID" value="KVH91833"/>
    <property type="gene ID" value="Ccrd_006170"/>
</dbReference>
<comment type="similarity">
    <text evidence="1">Belongs to the plant acyltransferase family.</text>
</comment>
<dbReference type="InterPro" id="IPR023213">
    <property type="entry name" value="CAT-like_dom_sf"/>
</dbReference>
<dbReference type="STRING" id="59895.A0A103XJC9"/>
<name>A0A103XJC9_CYNCS</name>
<dbReference type="Proteomes" id="UP000243975">
    <property type="component" value="Unassembled WGS sequence"/>
</dbReference>
<comment type="caution">
    <text evidence="4">The sequence shown here is derived from an EMBL/GenBank/DDBJ whole genome shotgun (WGS) entry which is preliminary data.</text>
</comment>
<dbReference type="EMBL" id="LEKV01004903">
    <property type="protein sequence ID" value="KVH91833.1"/>
    <property type="molecule type" value="Genomic_DNA"/>
</dbReference>
<evidence type="ECO:0000313" key="5">
    <source>
        <dbReference type="Proteomes" id="UP000243975"/>
    </source>
</evidence>
<keyword evidence="3" id="KW-0012">Acyltransferase</keyword>
<organism evidence="4 5">
    <name type="scientific">Cynara cardunculus var. scolymus</name>
    <name type="common">Globe artichoke</name>
    <name type="synonym">Cynara scolymus</name>
    <dbReference type="NCBI Taxonomy" id="59895"/>
    <lineage>
        <taxon>Eukaryota</taxon>
        <taxon>Viridiplantae</taxon>
        <taxon>Streptophyta</taxon>
        <taxon>Embryophyta</taxon>
        <taxon>Tracheophyta</taxon>
        <taxon>Spermatophyta</taxon>
        <taxon>Magnoliopsida</taxon>
        <taxon>eudicotyledons</taxon>
        <taxon>Gunneridae</taxon>
        <taxon>Pentapetalae</taxon>
        <taxon>asterids</taxon>
        <taxon>campanulids</taxon>
        <taxon>Asterales</taxon>
        <taxon>Asteraceae</taxon>
        <taxon>Carduoideae</taxon>
        <taxon>Cardueae</taxon>
        <taxon>Carduinae</taxon>
        <taxon>Cynara</taxon>
    </lineage>
</organism>
<sequence length="457" mass="51267">MTMSWNSYVRTPIPHAPFTKIHRVNVFMAMKTEIQSRKLIKPSISTPPSLRSYKISFVDELAPSMNISLVLFFPHNTDYNPTQLEKSLEKTLTLMYPLAGRYMADVRTVDCNDQGVEFVQAQADTTIQEILDFKLKVDPNLINQFIPSKLLADGPTDAVLATQLTAFECGGSALGVSIAHRIGDVSTMSAFLNQWATLSRKDAKVETGLITSFSSFPAQDSPFIEQGFTKLNDNGYVTKKLSFDENAISNMRMKATSNGKTDNRQLFKVQLVSALIWKAFIGVDHAIYGHSRDSVALQPTKLRQKTRSSLPRSISIGNQWGPIVTERNTTKKVELGFEDLIDLLGDSVMKTMKEYSKLGHDDSQERKEMVLKSFSQIRNISNDRNVVWLVSWCRFPYYDVDFGFGKPEWISCGCVPFKRGVIMVDDAGGNGVEAYVSMGVADVRHFEQDEDIKAFSV</sequence>
<protein>
    <submittedName>
        <fullName evidence="4">Chloramphenicol acetyltransferase-like domain-containing protein</fullName>
    </submittedName>
</protein>
<evidence type="ECO:0000256" key="3">
    <source>
        <dbReference type="ARBA" id="ARBA00023315"/>
    </source>
</evidence>
<dbReference type="PANTHER" id="PTHR31623:SF70">
    <property type="entry name" value="TRANSFERASE, CHLORAMPHENICOL ACETYLTRANSFERASE-LIKE DOMAIN PROTEIN"/>
    <property type="match status" value="1"/>
</dbReference>
<keyword evidence="5" id="KW-1185">Reference proteome</keyword>
<proteinExistence type="inferred from homology"/>
<dbReference type="GO" id="GO:0016746">
    <property type="term" value="F:acyltransferase activity"/>
    <property type="evidence" value="ECO:0007669"/>
    <property type="project" value="UniProtKB-KW"/>
</dbReference>
<accession>A0A103XJC9</accession>
<keyword evidence="2" id="KW-0808">Transferase</keyword>
<dbReference type="Gene3D" id="3.30.559.10">
    <property type="entry name" value="Chloramphenicol acetyltransferase-like domain"/>
    <property type="match status" value="2"/>
</dbReference>
<dbReference type="AlphaFoldDB" id="A0A103XJC9"/>
<dbReference type="PANTHER" id="PTHR31623">
    <property type="entry name" value="F21J9.9"/>
    <property type="match status" value="1"/>
</dbReference>
<evidence type="ECO:0000256" key="1">
    <source>
        <dbReference type="ARBA" id="ARBA00009861"/>
    </source>
</evidence>
<evidence type="ECO:0000256" key="2">
    <source>
        <dbReference type="ARBA" id="ARBA00022679"/>
    </source>
</evidence>
<dbReference type="OMA" id="IMPRENS"/>
<reference evidence="4 5" key="1">
    <citation type="journal article" date="2016" name="Sci. Rep.">
        <title>The genome sequence of the outbreeding globe artichoke constructed de novo incorporating a phase-aware low-pass sequencing strategy of F1 progeny.</title>
        <authorList>
            <person name="Scaglione D."/>
            <person name="Reyes-Chin-Wo S."/>
            <person name="Acquadro A."/>
            <person name="Froenicke L."/>
            <person name="Portis E."/>
            <person name="Beitel C."/>
            <person name="Tirone M."/>
            <person name="Mauro R."/>
            <person name="Lo Monaco A."/>
            <person name="Mauromicale G."/>
            <person name="Faccioli P."/>
            <person name="Cattivelli L."/>
            <person name="Rieseberg L."/>
            <person name="Michelmore R."/>
            <person name="Lanteri S."/>
        </authorList>
    </citation>
    <scope>NUCLEOTIDE SEQUENCE [LARGE SCALE GENOMIC DNA]</scope>
    <source>
        <strain evidence="4">2C</strain>
    </source>
</reference>
<gene>
    <name evidence="4" type="ORF">Ccrd_006170</name>
</gene>